<dbReference type="AlphaFoldDB" id="A0A5C6ARY6"/>
<keyword evidence="1" id="KW-0732">Signal</keyword>
<feature type="chain" id="PRO_5022992590" evidence="1">
    <location>
        <begin position="22"/>
        <end position="248"/>
    </location>
</feature>
<organism evidence="2 3">
    <name type="scientific">Stieleria varia</name>
    <dbReference type="NCBI Taxonomy" id="2528005"/>
    <lineage>
        <taxon>Bacteria</taxon>
        <taxon>Pseudomonadati</taxon>
        <taxon>Planctomycetota</taxon>
        <taxon>Planctomycetia</taxon>
        <taxon>Pirellulales</taxon>
        <taxon>Pirellulaceae</taxon>
        <taxon>Stieleria</taxon>
    </lineage>
</organism>
<feature type="signal peptide" evidence="1">
    <location>
        <begin position="1"/>
        <end position="21"/>
    </location>
</feature>
<accession>A0A5C6ARY6</accession>
<evidence type="ECO:0000256" key="1">
    <source>
        <dbReference type="SAM" id="SignalP"/>
    </source>
</evidence>
<reference evidence="2 3" key="1">
    <citation type="submission" date="2019-02" db="EMBL/GenBank/DDBJ databases">
        <title>Deep-cultivation of Planctomycetes and their phenomic and genomic characterization uncovers novel biology.</title>
        <authorList>
            <person name="Wiegand S."/>
            <person name="Jogler M."/>
            <person name="Boedeker C."/>
            <person name="Pinto D."/>
            <person name="Vollmers J."/>
            <person name="Rivas-Marin E."/>
            <person name="Kohn T."/>
            <person name="Peeters S.H."/>
            <person name="Heuer A."/>
            <person name="Rast P."/>
            <person name="Oberbeckmann S."/>
            <person name="Bunk B."/>
            <person name="Jeske O."/>
            <person name="Meyerdierks A."/>
            <person name="Storesund J.E."/>
            <person name="Kallscheuer N."/>
            <person name="Luecker S."/>
            <person name="Lage O.M."/>
            <person name="Pohl T."/>
            <person name="Merkel B.J."/>
            <person name="Hornburger P."/>
            <person name="Mueller R.-W."/>
            <person name="Bruemmer F."/>
            <person name="Labrenz M."/>
            <person name="Spormann A.M."/>
            <person name="Op Den Camp H."/>
            <person name="Overmann J."/>
            <person name="Amann R."/>
            <person name="Jetten M.S.M."/>
            <person name="Mascher T."/>
            <person name="Medema M.H."/>
            <person name="Devos D.P."/>
            <person name="Kaster A.-K."/>
            <person name="Ovreas L."/>
            <person name="Rohde M."/>
            <person name="Galperin M.Y."/>
            <person name="Jogler C."/>
        </authorList>
    </citation>
    <scope>NUCLEOTIDE SEQUENCE [LARGE SCALE GENOMIC DNA]</scope>
    <source>
        <strain evidence="2 3">Pla52n</strain>
    </source>
</reference>
<dbReference type="EMBL" id="SJPN01000004">
    <property type="protein sequence ID" value="TWU02783.1"/>
    <property type="molecule type" value="Genomic_DNA"/>
</dbReference>
<comment type="caution">
    <text evidence="2">The sequence shown here is derived from an EMBL/GenBank/DDBJ whole genome shotgun (WGS) entry which is preliminary data.</text>
</comment>
<dbReference type="Proteomes" id="UP000320176">
    <property type="component" value="Unassembled WGS sequence"/>
</dbReference>
<evidence type="ECO:0000313" key="2">
    <source>
        <dbReference type="EMBL" id="TWU02783.1"/>
    </source>
</evidence>
<proteinExistence type="predicted"/>
<keyword evidence="3" id="KW-1185">Reference proteome</keyword>
<sequence precursor="true">MKYFLILPVFAAVLLSGLVESDEQSSPAAPLDCVATVAPLVEQAENNAIEARLASTWTRQPEPMKFNVVQEPPESSPSDDTVESLRPAVQASTNGCDCVDCKTTVLHPVVTWEWRTATLVAEVYEPVETAEQYCECIENNGVCETTVGVKNVRKYVKRIRKWNQRYRYPVIKYVNAEVPVRCGKVVPGCPSVPLPPVPGNALLDVPADPAVRWVIDSAPPVNDANQDVFLEYHHDYQGFDYNAIQDVR</sequence>
<name>A0A5C6ARY6_9BACT</name>
<dbReference type="RefSeq" id="WP_146521047.1">
    <property type="nucleotide sequence ID" value="NZ_CP151726.1"/>
</dbReference>
<protein>
    <submittedName>
        <fullName evidence="2">Uncharacterized protein</fullName>
    </submittedName>
</protein>
<evidence type="ECO:0000313" key="3">
    <source>
        <dbReference type="Proteomes" id="UP000320176"/>
    </source>
</evidence>
<gene>
    <name evidence="2" type="ORF">Pla52n_38420</name>
</gene>